<feature type="domain" description="SEA" evidence="1">
    <location>
        <begin position="45"/>
        <end position="151"/>
    </location>
</feature>
<dbReference type="InterPro" id="IPR036364">
    <property type="entry name" value="SEA_dom_sf"/>
</dbReference>
<dbReference type="PANTHER" id="PTHR37999">
    <property type="entry name" value="MUCIN-17"/>
    <property type="match status" value="1"/>
</dbReference>
<dbReference type="PROSITE" id="PS50024">
    <property type="entry name" value="SEA"/>
    <property type="match status" value="1"/>
</dbReference>
<dbReference type="PANTHER" id="PTHR37999:SF2">
    <property type="entry name" value="MUCIN-17"/>
    <property type="match status" value="1"/>
</dbReference>
<dbReference type="EMBL" id="OW240914">
    <property type="protein sequence ID" value="CAH2272828.1"/>
    <property type="molecule type" value="Genomic_DNA"/>
</dbReference>
<dbReference type="AlphaFoldDB" id="A0AAD1RJP6"/>
<dbReference type="SMART" id="SM00200">
    <property type="entry name" value="SEA"/>
    <property type="match status" value="1"/>
</dbReference>
<dbReference type="Pfam" id="PF01390">
    <property type="entry name" value="SEA"/>
    <property type="match status" value="1"/>
</dbReference>
<reference evidence="2" key="1">
    <citation type="submission" date="2022-03" db="EMBL/GenBank/DDBJ databases">
        <authorList>
            <person name="Alioto T."/>
            <person name="Alioto T."/>
            <person name="Gomez Garrido J."/>
        </authorList>
    </citation>
    <scope>NUCLEOTIDE SEQUENCE</scope>
</reference>
<dbReference type="Proteomes" id="UP001295444">
    <property type="component" value="Chromosome 03"/>
</dbReference>
<dbReference type="SUPFAM" id="SSF82671">
    <property type="entry name" value="SEA domain"/>
    <property type="match status" value="1"/>
</dbReference>
<dbReference type="InterPro" id="IPR000082">
    <property type="entry name" value="SEA_dom"/>
</dbReference>
<sequence length="155" mass="17874">MKAAICISCCVKMEVHSMEPNVYVQNVFLEVFCQFKEAIIEVGKANLIVKVQMSVLNREFVKELNDHTSEEYKKFETEFKLQMNEIYNKIPGYKDVVIASLRAGSVIVDHDVIFEADYNEFVSITRQYEDIINYIIVVTDPLLVTINCTDESCKL</sequence>
<gene>
    <name evidence="2" type="ORF">PECUL_23A059997</name>
</gene>
<protein>
    <recommendedName>
        <fullName evidence="1">SEA domain-containing protein</fullName>
    </recommendedName>
</protein>
<evidence type="ECO:0000259" key="1">
    <source>
        <dbReference type="PROSITE" id="PS50024"/>
    </source>
</evidence>
<accession>A0AAD1RJP6</accession>
<name>A0AAD1RJP6_PELCU</name>
<proteinExistence type="predicted"/>
<dbReference type="InterPro" id="IPR053311">
    <property type="entry name" value="Mucosal_Integrity_Assoc"/>
</dbReference>
<evidence type="ECO:0000313" key="3">
    <source>
        <dbReference type="Proteomes" id="UP001295444"/>
    </source>
</evidence>
<evidence type="ECO:0000313" key="2">
    <source>
        <dbReference type="EMBL" id="CAH2272828.1"/>
    </source>
</evidence>
<dbReference type="Gene3D" id="3.30.70.960">
    <property type="entry name" value="SEA domain"/>
    <property type="match status" value="1"/>
</dbReference>
<organism evidence="2 3">
    <name type="scientific">Pelobates cultripes</name>
    <name type="common">Western spadefoot toad</name>
    <dbReference type="NCBI Taxonomy" id="61616"/>
    <lineage>
        <taxon>Eukaryota</taxon>
        <taxon>Metazoa</taxon>
        <taxon>Chordata</taxon>
        <taxon>Craniata</taxon>
        <taxon>Vertebrata</taxon>
        <taxon>Euteleostomi</taxon>
        <taxon>Amphibia</taxon>
        <taxon>Batrachia</taxon>
        <taxon>Anura</taxon>
        <taxon>Pelobatoidea</taxon>
        <taxon>Pelobatidae</taxon>
        <taxon>Pelobates</taxon>
    </lineage>
</organism>
<keyword evidence="3" id="KW-1185">Reference proteome</keyword>